<evidence type="ECO:0000313" key="2">
    <source>
        <dbReference type="Proteomes" id="UP000008177"/>
    </source>
</evidence>
<protein>
    <submittedName>
        <fullName evidence="1">Uncharacterized protein</fullName>
    </submittedName>
</protein>
<gene>
    <name evidence="1" type="ORF">BofuT4_uP163160.1</name>
</gene>
<dbReference type="HOGENOM" id="CLU_2830942_0_0_1"/>
<evidence type="ECO:0000313" key="1">
    <source>
        <dbReference type="EMBL" id="CCD55027.1"/>
    </source>
</evidence>
<accession>G2YTC3</accession>
<organism evidence="1 2">
    <name type="scientific">Botryotinia fuckeliana (strain T4)</name>
    <name type="common">Noble rot fungus</name>
    <name type="synonym">Botrytis cinerea</name>
    <dbReference type="NCBI Taxonomy" id="999810"/>
    <lineage>
        <taxon>Eukaryota</taxon>
        <taxon>Fungi</taxon>
        <taxon>Dikarya</taxon>
        <taxon>Ascomycota</taxon>
        <taxon>Pezizomycotina</taxon>
        <taxon>Leotiomycetes</taxon>
        <taxon>Helotiales</taxon>
        <taxon>Sclerotiniaceae</taxon>
        <taxon>Botrytis</taxon>
    </lineage>
</organism>
<sequence length="66" mass="7413">MKMHPYPLHSRLCSFGITIRSKEAMAFQPRTVFPSHASHGLARLTQPARLVPIQFALLVDAHCEPC</sequence>
<reference evidence="2" key="1">
    <citation type="journal article" date="2011" name="PLoS Genet.">
        <title>Genomic analysis of the necrotrophic fungal pathogens Sclerotinia sclerotiorum and Botrytis cinerea.</title>
        <authorList>
            <person name="Amselem J."/>
            <person name="Cuomo C.A."/>
            <person name="van Kan J.A."/>
            <person name="Viaud M."/>
            <person name="Benito E.P."/>
            <person name="Couloux A."/>
            <person name="Coutinho P.M."/>
            <person name="de Vries R.P."/>
            <person name="Dyer P.S."/>
            <person name="Fillinger S."/>
            <person name="Fournier E."/>
            <person name="Gout L."/>
            <person name="Hahn M."/>
            <person name="Kohn L."/>
            <person name="Lapalu N."/>
            <person name="Plummer K.M."/>
            <person name="Pradier J.M."/>
            <person name="Quevillon E."/>
            <person name="Sharon A."/>
            <person name="Simon A."/>
            <person name="ten Have A."/>
            <person name="Tudzynski B."/>
            <person name="Tudzynski P."/>
            <person name="Wincker P."/>
            <person name="Andrew M."/>
            <person name="Anthouard V."/>
            <person name="Beever R.E."/>
            <person name="Beffa R."/>
            <person name="Benoit I."/>
            <person name="Bouzid O."/>
            <person name="Brault B."/>
            <person name="Chen Z."/>
            <person name="Choquer M."/>
            <person name="Collemare J."/>
            <person name="Cotton P."/>
            <person name="Danchin E.G."/>
            <person name="Da Silva C."/>
            <person name="Gautier A."/>
            <person name="Giraud C."/>
            <person name="Giraud T."/>
            <person name="Gonzalez C."/>
            <person name="Grossetete S."/>
            <person name="Guldener U."/>
            <person name="Henrissat B."/>
            <person name="Howlett B.J."/>
            <person name="Kodira C."/>
            <person name="Kretschmer M."/>
            <person name="Lappartient A."/>
            <person name="Leroch M."/>
            <person name="Levis C."/>
            <person name="Mauceli E."/>
            <person name="Neuveglise C."/>
            <person name="Oeser B."/>
            <person name="Pearson M."/>
            <person name="Poulain J."/>
            <person name="Poussereau N."/>
            <person name="Quesneville H."/>
            <person name="Rascle C."/>
            <person name="Schumacher J."/>
            <person name="Segurens B."/>
            <person name="Sexton A."/>
            <person name="Silva E."/>
            <person name="Sirven C."/>
            <person name="Soanes D.M."/>
            <person name="Talbot N.J."/>
            <person name="Templeton M."/>
            <person name="Yandava C."/>
            <person name="Yarden O."/>
            <person name="Zeng Q."/>
            <person name="Rollins J.A."/>
            <person name="Lebrun M.H."/>
            <person name="Dickman M."/>
        </authorList>
    </citation>
    <scope>NUCLEOTIDE SEQUENCE [LARGE SCALE GENOMIC DNA]</scope>
    <source>
        <strain evidence="2">T4</strain>
    </source>
</reference>
<dbReference type="InParanoid" id="G2YTC3"/>
<name>G2YTC3_BOTF4</name>
<dbReference type="Proteomes" id="UP000008177">
    <property type="component" value="Unplaced contigs"/>
</dbReference>
<proteinExistence type="predicted"/>
<dbReference type="AlphaFoldDB" id="G2YTC3"/>
<dbReference type="EMBL" id="FQ790352">
    <property type="protein sequence ID" value="CCD55027.1"/>
    <property type="molecule type" value="Genomic_DNA"/>
</dbReference>